<evidence type="ECO:0000259" key="6">
    <source>
        <dbReference type="PROSITE" id="PS50109"/>
    </source>
</evidence>
<dbReference type="CDD" id="cd16917">
    <property type="entry name" value="HATPase_UhpB-NarQ-NarX-like"/>
    <property type="match status" value="1"/>
</dbReference>
<accession>A0A7K3W3G4</accession>
<keyword evidence="2 7" id="KW-0418">Kinase</keyword>
<keyword evidence="4" id="KW-0175">Coiled coil</keyword>
<dbReference type="InterPro" id="IPR011712">
    <property type="entry name" value="Sig_transdc_His_kin_sub3_dim/P"/>
</dbReference>
<dbReference type="GO" id="GO:0016020">
    <property type="term" value="C:membrane"/>
    <property type="evidence" value="ECO:0007669"/>
    <property type="project" value="InterPro"/>
</dbReference>
<dbReference type="SMART" id="SM00387">
    <property type="entry name" value="HATPase_c"/>
    <property type="match status" value="1"/>
</dbReference>
<dbReference type="PANTHER" id="PTHR24421:SF61">
    <property type="entry name" value="OXYGEN SENSOR HISTIDINE KINASE NREB"/>
    <property type="match status" value="1"/>
</dbReference>
<keyword evidence="8" id="KW-1185">Reference proteome</keyword>
<dbReference type="InterPro" id="IPR003018">
    <property type="entry name" value="GAF"/>
</dbReference>
<name>A0A7K3W3G4_9ACTN</name>
<evidence type="ECO:0000256" key="3">
    <source>
        <dbReference type="ARBA" id="ARBA00023012"/>
    </source>
</evidence>
<dbReference type="Gene3D" id="3.30.450.40">
    <property type="match status" value="1"/>
</dbReference>
<keyword evidence="3" id="KW-0902">Two-component regulatory system</keyword>
<dbReference type="GO" id="GO:0046983">
    <property type="term" value="F:protein dimerization activity"/>
    <property type="evidence" value="ECO:0007669"/>
    <property type="project" value="InterPro"/>
</dbReference>
<dbReference type="RefSeq" id="WP_163482802.1">
    <property type="nucleotide sequence ID" value="NZ_JAAGWF010000018.1"/>
</dbReference>
<dbReference type="Pfam" id="PF07730">
    <property type="entry name" value="HisKA_3"/>
    <property type="match status" value="1"/>
</dbReference>
<dbReference type="PROSITE" id="PS50109">
    <property type="entry name" value="HIS_KIN"/>
    <property type="match status" value="1"/>
</dbReference>
<dbReference type="EMBL" id="JAAGWF010000018">
    <property type="protein sequence ID" value="NEK59426.1"/>
    <property type="molecule type" value="Genomic_DNA"/>
</dbReference>
<evidence type="ECO:0000256" key="5">
    <source>
        <dbReference type="SAM" id="MobiDB-lite"/>
    </source>
</evidence>
<dbReference type="InterPro" id="IPR003594">
    <property type="entry name" value="HATPase_dom"/>
</dbReference>
<dbReference type="Gene3D" id="3.30.565.10">
    <property type="entry name" value="Histidine kinase-like ATPase, C-terminal domain"/>
    <property type="match status" value="1"/>
</dbReference>
<dbReference type="InterPro" id="IPR029016">
    <property type="entry name" value="GAF-like_dom_sf"/>
</dbReference>
<protein>
    <submittedName>
        <fullName evidence="7">GAF domain-containing sensor histidine kinase</fullName>
    </submittedName>
</protein>
<reference evidence="7 8" key="1">
    <citation type="submission" date="2020-02" db="EMBL/GenBank/DDBJ databases">
        <title>Geodermatophilus sabuli CPCC 205279 I12A-02694.</title>
        <authorList>
            <person name="Jiang Z."/>
        </authorList>
    </citation>
    <scope>NUCLEOTIDE SEQUENCE [LARGE SCALE GENOMIC DNA]</scope>
    <source>
        <strain evidence="7 8">I12A-02694</strain>
    </source>
</reference>
<evidence type="ECO:0000256" key="2">
    <source>
        <dbReference type="ARBA" id="ARBA00022777"/>
    </source>
</evidence>
<dbReference type="InterPro" id="IPR050482">
    <property type="entry name" value="Sensor_HK_TwoCompSys"/>
</dbReference>
<feature type="coiled-coil region" evidence="4">
    <location>
        <begin position="267"/>
        <end position="294"/>
    </location>
</feature>
<evidence type="ECO:0000313" key="8">
    <source>
        <dbReference type="Proteomes" id="UP000470246"/>
    </source>
</evidence>
<evidence type="ECO:0000256" key="4">
    <source>
        <dbReference type="SAM" id="Coils"/>
    </source>
</evidence>
<organism evidence="7 8">
    <name type="scientific">Geodermatophilus sabuli</name>
    <dbReference type="NCBI Taxonomy" id="1564158"/>
    <lineage>
        <taxon>Bacteria</taxon>
        <taxon>Bacillati</taxon>
        <taxon>Actinomycetota</taxon>
        <taxon>Actinomycetes</taxon>
        <taxon>Geodermatophilales</taxon>
        <taxon>Geodermatophilaceae</taxon>
        <taxon>Geodermatophilus</taxon>
    </lineage>
</organism>
<proteinExistence type="predicted"/>
<dbReference type="InterPro" id="IPR005467">
    <property type="entry name" value="His_kinase_dom"/>
</dbReference>
<dbReference type="Pfam" id="PF13185">
    <property type="entry name" value="GAF_2"/>
    <property type="match status" value="1"/>
</dbReference>
<dbReference type="SMART" id="SM00065">
    <property type="entry name" value="GAF"/>
    <property type="match status" value="1"/>
</dbReference>
<dbReference type="Proteomes" id="UP000470246">
    <property type="component" value="Unassembled WGS sequence"/>
</dbReference>
<feature type="domain" description="Histidine kinase" evidence="6">
    <location>
        <begin position="412"/>
        <end position="510"/>
    </location>
</feature>
<dbReference type="SUPFAM" id="SSF55785">
    <property type="entry name" value="PYP-like sensor domain (PAS domain)"/>
    <property type="match status" value="1"/>
</dbReference>
<dbReference type="InterPro" id="IPR035965">
    <property type="entry name" value="PAS-like_dom_sf"/>
</dbReference>
<feature type="region of interest" description="Disordered" evidence="5">
    <location>
        <begin position="52"/>
        <end position="72"/>
    </location>
</feature>
<dbReference type="PANTHER" id="PTHR24421">
    <property type="entry name" value="NITRATE/NITRITE SENSOR PROTEIN NARX-RELATED"/>
    <property type="match status" value="1"/>
</dbReference>
<dbReference type="Pfam" id="PF02518">
    <property type="entry name" value="HATPase_c"/>
    <property type="match status" value="1"/>
</dbReference>
<dbReference type="SUPFAM" id="SSF55874">
    <property type="entry name" value="ATPase domain of HSP90 chaperone/DNA topoisomerase II/histidine kinase"/>
    <property type="match status" value="1"/>
</dbReference>
<sequence>MDPGRSPVPAAPHGWADEVLQHTGEGLAEIDAGGVFVAGNAAAAALCGLDPDDLPGRRSPFRPGAGDGGGDRTAEWEPAAGTVREFSYVLDPVPGTDRWVVAFRDVTESRLHQRRLAAIAKAASRVASERSLTSTLETLAQEVLQADALAGVQILTVNSVGDRLHVMGAAGFGRTSGFFEKLQECHARGARLVTLEALAGGGPVVLPHRYDEVMHDPAWEPMQDFLRHPRWDAFASVPLVARGQLVGVLNAFFAPGRTVGDTDLSFLVAMAEQAAMAVDQASRLERESEVARREERQRLARDLHDSVVQQVFSIMMQAKSLGVLVGRGLPPPPEQVARVAEELSGVAEDVLADLRGMVVELRPVTPAGPGLVPALQSLADTTAARSGLRVTLAVRDPSDELAGLDPDLVEDVYRVVAEAVHNSVKHASASRVAVRLALADSSRRRRLTAEVVDDGIGLGDGSRTAAGAAGSSGFGMTAMRERAARWGGVVRVRDVGGGGTRLRLTLPLPRTVPTGAGAHWAATS</sequence>
<dbReference type="GO" id="GO:0000155">
    <property type="term" value="F:phosphorelay sensor kinase activity"/>
    <property type="evidence" value="ECO:0007669"/>
    <property type="project" value="InterPro"/>
</dbReference>
<evidence type="ECO:0000256" key="1">
    <source>
        <dbReference type="ARBA" id="ARBA00022679"/>
    </source>
</evidence>
<comment type="caution">
    <text evidence="7">The sequence shown here is derived from an EMBL/GenBank/DDBJ whole genome shotgun (WGS) entry which is preliminary data.</text>
</comment>
<evidence type="ECO:0000313" key="7">
    <source>
        <dbReference type="EMBL" id="NEK59426.1"/>
    </source>
</evidence>
<keyword evidence="1" id="KW-0808">Transferase</keyword>
<dbReference type="Gene3D" id="1.20.5.1930">
    <property type="match status" value="1"/>
</dbReference>
<dbReference type="AlphaFoldDB" id="A0A7K3W3G4"/>
<dbReference type="SUPFAM" id="SSF55781">
    <property type="entry name" value="GAF domain-like"/>
    <property type="match status" value="1"/>
</dbReference>
<dbReference type="InterPro" id="IPR036890">
    <property type="entry name" value="HATPase_C_sf"/>
</dbReference>
<gene>
    <name evidence="7" type="ORF">GCU56_16330</name>
</gene>